<reference evidence="1 2" key="1">
    <citation type="submission" date="2019-02" db="EMBL/GenBank/DDBJ databases">
        <title>Draft Genome Sequences of Six Type Strains of the Genus Massilia.</title>
        <authorList>
            <person name="Miess H."/>
            <person name="Frediansyhah A."/>
            <person name="Gross H."/>
        </authorList>
    </citation>
    <scope>NUCLEOTIDE SEQUENCE [LARGE SCALE GENOMIC DNA]</scope>
    <source>
        <strain evidence="1 2">DSM 17473</strain>
    </source>
</reference>
<protein>
    <submittedName>
        <fullName evidence="1">Uncharacterized protein</fullName>
    </submittedName>
</protein>
<evidence type="ECO:0000313" key="1">
    <source>
        <dbReference type="EMBL" id="QBE65778.1"/>
    </source>
</evidence>
<proteinExistence type="predicted"/>
<name>A0A4P6L4I8_9BURK</name>
<accession>A0A4P6L4I8</accession>
<dbReference type="OrthoDB" id="8757968at2"/>
<organism evidence="1 2">
    <name type="scientific">Pseudoduganella lutea</name>
    <dbReference type="NCBI Taxonomy" id="321985"/>
    <lineage>
        <taxon>Bacteria</taxon>
        <taxon>Pseudomonadati</taxon>
        <taxon>Pseudomonadota</taxon>
        <taxon>Betaproteobacteria</taxon>
        <taxon>Burkholderiales</taxon>
        <taxon>Oxalobacteraceae</taxon>
        <taxon>Telluria group</taxon>
        <taxon>Pseudoduganella</taxon>
    </lineage>
</organism>
<evidence type="ECO:0000313" key="2">
    <source>
        <dbReference type="Proteomes" id="UP000290637"/>
    </source>
</evidence>
<dbReference type="AlphaFoldDB" id="A0A4P6L4I8"/>
<dbReference type="NCBIfam" id="NF047593">
    <property type="entry name" value="IS66_ISAeme5_TnpA"/>
    <property type="match status" value="1"/>
</dbReference>
<dbReference type="EMBL" id="CP035913">
    <property type="protein sequence ID" value="QBE65778.1"/>
    <property type="molecule type" value="Genomic_DNA"/>
</dbReference>
<sequence length="70" mass="8203">MAGRRVPESKWRERIAQWRNSAMFAREYAEQQGFSLERLTYWARRADREAQGQRLLPLQVQAAASVPGLR</sequence>
<dbReference type="KEGG" id="plue:EWM63_24675"/>
<dbReference type="RefSeq" id="WP_130188887.1">
    <property type="nucleotide sequence ID" value="NZ_CP035913.1"/>
</dbReference>
<dbReference type="Proteomes" id="UP000290637">
    <property type="component" value="Chromosome"/>
</dbReference>
<gene>
    <name evidence="1" type="ORF">EWM63_24675</name>
</gene>
<keyword evidence="2" id="KW-1185">Reference proteome</keyword>